<dbReference type="EMBL" id="AP019621">
    <property type="protein sequence ID" value="BBJ52041.1"/>
    <property type="molecule type" value="Genomic_DNA"/>
</dbReference>
<sequence>MAAMITRRKMPEPRERPRKIRSPGRVAPRLALVGAATGGPGAGEVLRCSVSICPSGFSGLRSRKGWRLQAAVHRTVRPASVRRAAHSGQLRLEMVVRTLEMISSGIGAYLASVSSF</sequence>
<evidence type="ECO:0000256" key="1">
    <source>
        <dbReference type="SAM" id="MobiDB-lite"/>
    </source>
</evidence>
<dbReference type="AlphaFoldDB" id="A0A499VQU1"/>
<evidence type="ECO:0000313" key="2">
    <source>
        <dbReference type="EMBL" id="BBJ52041.1"/>
    </source>
</evidence>
<protein>
    <submittedName>
        <fullName evidence="2">Uncharacterized protein</fullName>
    </submittedName>
</protein>
<name>A0A499VQU1_STRAX</name>
<organism evidence="2">
    <name type="scientific">Streptomyces avermitilis</name>
    <dbReference type="NCBI Taxonomy" id="33903"/>
    <lineage>
        <taxon>Bacteria</taxon>
        <taxon>Bacillati</taxon>
        <taxon>Actinomycetota</taxon>
        <taxon>Actinomycetes</taxon>
        <taxon>Kitasatosporales</taxon>
        <taxon>Streptomycetaceae</taxon>
        <taxon>Streptomyces</taxon>
    </lineage>
</organism>
<gene>
    <name evidence="2" type="ORF">SAVMC3_46700</name>
</gene>
<feature type="region of interest" description="Disordered" evidence="1">
    <location>
        <begin position="1"/>
        <end position="21"/>
    </location>
</feature>
<accession>A0A499VQU1</accession>
<proteinExistence type="predicted"/>
<reference evidence="2" key="1">
    <citation type="submission" date="2019-04" db="EMBL/GenBank/DDBJ databases">
        <title>Draft genome sequences of Streptomyces avermitilis MC3.</title>
        <authorList>
            <person name="Komaki H."/>
            <person name="Tamura T."/>
            <person name="Hosoyama A."/>
        </authorList>
    </citation>
    <scope>NUCLEOTIDE SEQUENCE</scope>
    <source>
        <strain evidence="2">MC3</strain>
    </source>
</reference>